<accession>A0A1X7T3V0</accession>
<feature type="domain" description="COR" evidence="4">
    <location>
        <begin position="14"/>
        <end position="158"/>
    </location>
</feature>
<dbReference type="Gene3D" id="1.10.10.10">
    <property type="entry name" value="Winged helix-like DNA-binding domain superfamily/Winged helix DNA-binding domain"/>
    <property type="match status" value="1"/>
</dbReference>
<keyword evidence="3" id="KW-0812">Transmembrane</keyword>
<evidence type="ECO:0000313" key="5">
    <source>
        <dbReference type="EnsemblMetazoa" id="Aqu2.1.09161_001"/>
    </source>
</evidence>
<feature type="compositionally biased region" description="Polar residues" evidence="2">
    <location>
        <begin position="381"/>
        <end position="397"/>
    </location>
</feature>
<reference evidence="5" key="1">
    <citation type="submission" date="2017-05" db="UniProtKB">
        <authorList>
            <consortium name="EnsemblMetazoa"/>
        </authorList>
    </citation>
    <scope>IDENTIFICATION</scope>
</reference>
<feature type="region of interest" description="Disordered" evidence="2">
    <location>
        <begin position="449"/>
        <end position="472"/>
    </location>
</feature>
<keyword evidence="3" id="KW-1133">Transmembrane helix</keyword>
<dbReference type="InterPro" id="IPR036388">
    <property type="entry name" value="WH-like_DNA-bd_sf"/>
</dbReference>
<proteinExistence type="predicted"/>
<dbReference type="InParanoid" id="A0A1X7T3V0"/>
<dbReference type="InterPro" id="IPR032171">
    <property type="entry name" value="COR-A"/>
</dbReference>
<evidence type="ECO:0000256" key="3">
    <source>
        <dbReference type="SAM" id="Phobius"/>
    </source>
</evidence>
<dbReference type="EnsemblMetazoa" id="Aqu2.1.09161_001">
    <property type="protein sequence ID" value="Aqu2.1.09161_001"/>
    <property type="gene ID" value="Aqu2.1.09161"/>
</dbReference>
<evidence type="ECO:0000256" key="1">
    <source>
        <dbReference type="ARBA" id="ARBA00022737"/>
    </source>
</evidence>
<name>A0A1X7T3V0_AMPQE</name>
<evidence type="ECO:0000259" key="4">
    <source>
        <dbReference type="Pfam" id="PF16095"/>
    </source>
</evidence>
<protein>
    <recommendedName>
        <fullName evidence="4">COR domain-containing protein</fullName>
    </recommendedName>
</protein>
<keyword evidence="3" id="KW-0472">Membrane</keyword>
<dbReference type="AlphaFoldDB" id="A0A1X7T3V0"/>
<feature type="compositionally biased region" description="Polar residues" evidence="2">
    <location>
        <begin position="450"/>
        <end position="464"/>
    </location>
</feature>
<feature type="region of interest" description="Disordered" evidence="2">
    <location>
        <begin position="380"/>
        <end position="399"/>
    </location>
</feature>
<sequence>MTIVLPIRLFAFEISLQKEARNKKQSFLTREEVIEIGKSLRLDDESDIDEALQYLHNVTIILYYHDVLPNIIFVDPEPILDVLSLLIAITYVEQSKLHLIAKVSNSERLRLKDCGLFEEDLLKKIGQRKKIFDQDFESSHMIKLLKHLHIIAEVKNKKEKEDDHHHIVTDTENKEKIEYFFPCALPSYDELKAPSTEIQPLLIAWEINKSGTIRTESLAIPQGLFPLTIVHLLEREDVDFNERFYRCLDAMSLCVNDEYTINIINRCTHIEIRFYDEKKYCSEIRKLVEDAIKNSGNDLKVSKKYSLVFAFKCPQNEQSYCIVKEDNSSTRCKCQPQCKVLQGDDDNSYRCWFSDYQSSSPGTKASSEDPPTKKRRLELTTDASPAQPHQDSTTVNPDSDGAGQLRYYQLLSCLPKYFKKWGYMFMILFPVIIALTITYFTVGTTITTGASSAQPHQDSTTVNPDSDGAGQL</sequence>
<organism evidence="5">
    <name type="scientific">Amphimedon queenslandica</name>
    <name type="common">Sponge</name>
    <dbReference type="NCBI Taxonomy" id="400682"/>
    <lineage>
        <taxon>Eukaryota</taxon>
        <taxon>Metazoa</taxon>
        <taxon>Porifera</taxon>
        <taxon>Demospongiae</taxon>
        <taxon>Heteroscleromorpha</taxon>
        <taxon>Haplosclerida</taxon>
        <taxon>Niphatidae</taxon>
        <taxon>Amphimedon</taxon>
    </lineage>
</organism>
<feature type="transmembrane region" description="Helical" evidence="3">
    <location>
        <begin position="421"/>
        <end position="442"/>
    </location>
</feature>
<dbReference type="Pfam" id="PF16095">
    <property type="entry name" value="COR-A"/>
    <property type="match status" value="1"/>
</dbReference>
<keyword evidence="1" id="KW-0677">Repeat</keyword>
<evidence type="ECO:0000256" key="2">
    <source>
        <dbReference type="SAM" id="MobiDB-lite"/>
    </source>
</evidence>